<reference evidence="5" key="2">
    <citation type="submission" date="2015-03" db="UniProtKB">
        <authorList>
            <consortium name="EnsemblPlants"/>
        </authorList>
    </citation>
    <scope>IDENTIFICATION</scope>
</reference>
<dbReference type="GO" id="GO:0005524">
    <property type="term" value="F:ATP binding"/>
    <property type="evidence" value="ECO:0007669"/>
    <property type="project" value="UniProtKB-KW"/>
</dbReference>
<dbReference type="EC" id="5.6.2.3" evidence="1"/>
<accession>A0A0D3CVS2</accession>
<feature type="domain" description="DNA helicase Pif1-like DEAD-box helicase" evidence="3">
    <location>
        <begin position="1101"/>
        <end position="1190"/>
    </location>
</feature>
<evidence type="ECO:0000259" key="3">
    <source>
        <dbReference type="Pfam" id="PF05970"/>
    </source>
</evidence>
<keyword evidence="6" id="KW-1185">Reference proteome</keyword>
<dbReference type="InterPro" id="IPR025476">
    <property type="entry name" value="Helitron_helicase-like"/>
</dbReference>
<dbReference type="Proteomes" id="UP000032141">
    <property type="component" value="Chromosome C6"/>
</dbReference>
<proteinExistence type="inferred from homology"/>
<feature type="domain" description="Helitron helicase-like" evidence="4">
    <location>
        <begin position="866"/>
        <end position="963"/>
    </location>
</feature>
<dbReference type="GO" id="GO:0043139">
    <property type="term" value="F:5'-3' DNA helicase activity"/>
    <property type="evidence" value="ECO:0007669"/>
    <property type="project" value="UniProtKB-EC"/>
</dbReference>
<dbReference type="eggNOG" id="KOG0987">
    <property type="taxonomic scope" value="Eukaryota"/>
</dbReference>
<comment type="cofactor">
    <cofactor evidence="1">
        <name>Mg(2+)</name>
        <dbReference type="ChEBI" id="CHEBI:18420"/>
    </cofactor>
</comment>
<dbReference type="Gramene" id="Bo6g080880.1">
    <property type="protein sequence ID" value="Bo6g080880.1"/>
    <property type="gene ID" value="Bo6g080880"/>
</dbReference>
<feature type="domain" description="Helitron helicase-like" evidence="4">
    <location>
        <begin position="518"/>
        <end position="572"/>
    </location>
</feature>
<dbReference type="HOGENOM" id="CLU_001324_0_0_1"/>
<feature type="compositionally biased region" description="Basic and acidic residues" evidence="2">
    <location>
        <begin position="1"/>
        <end position="12"/>
    </location>
</feature>
<evidence type="ECO:0000313" key="5">
    <source>
        <dbReference type="EnsemblPlants" id="Bo6g080880.1"/>
    </source>
</evidence>
<keyword evidence="1" id="KW-0067">ATP-binding</keyword>
<dbReference type="Gene3D" id="3.40.50.300">
    <property type="entry name" value="P-loop containing nucleotide triphosphate hydrolases"/>
    <property type="match status" value="1"/>
</dbReference>
<dbReference type="GO" id="GO:0016887">
    <property type="term" value="F:ATP hydrolysis activity"/>
    <property type="evidence" value="ECO:0007669"/>
    <property type="project" value="RHEA"/>
</dbReference>
<dbReference type="Pfam" id="PF14214">
    <property type="entry name" value="Helitron_like_N"/>
    <property type="match status" value="2"/>
</dbReference>
<dbReference type="CDD" id="cd18809">
    <property type="entry name" value="SF1_C_RecD"/>
    <property type="match status" value="1"/>
</dbReference>
<feature type="region of interest" description="Disordered" evidence="2">
    <location>
        <begin position="1"/>
        <end position="43"/>
    </location>
</feature>
<dbReference type="InterPro" id="IPR027417">
    <property type="entry name" value="P-loop_NTPase"/>
</dbReference>
<keyword evidence="1" id="KW-0233">DNA recombination</keyword>
<comment type="similarity">
    <text evidence="1">Belongs to the helicase family.</text>
</comment>
<evidence type="ECO:0000256" key="2">
    <source>
        <dbReference type="SAM" id="MobiDB-lite"/>
    </source>
</evidence>
<evidence type="ECO:0000256" key="1">
    <source>
        <dbReference type="RuleBase" id="RU363044"/>
    </source>
</evidence>
<dbReference type="EnsemblPlants" id="Bo6g080880.1">
    <property type="protein sequence ID" value="Bo6g080880.1"/>
    <property type="gene ID" value="Bo6g080880"/>
</dbReference>
<dbReference type="GO" id="GO:0006281">
    <property type="term" value="P:DNA repair"/>
    <property type="evidence" value="ECO:0007669"/>
    <property type="project" value="UniProtKB-KW"/>
</dbReference>
<keyword evidence="1" id="KW-0378">Hydrolase</keyword>
<evidence type="ECO:0000259" key="4">
    <source>
        <dbReference type="Pfam" id="PF14214"/>
    </source>
</evidence>
<dbReference type="SUPFAM" id="SSF52540">
    <property type="entry name" value="P-loop containing nucleoside triphosphate hydrolases"/>
    <property type="match status" value="2"/>
</dbReference>
<sequence>MKRKRNDPDKPSGHSHFTPAKKSNVISSDNKQDEHNDNRVFPATVNPSVPIQFIFRSLFQDLRHSPISNITRSHDQQTSLKPSTPINKRKCVLGLDLMTNEADGTPAQRSCVTEFAYSSNQTFEATIDGSLTDVSEDDEMSAAYDSDYGGTIEDNVEVNWDCSSQERTDSESESDDIVVSVNQVTDLKSQRIKSMAAIMQQVFRSPALPRTNKTKPKVIEYKDEGDPTYTCSYCGAIMWYNERVNKRKNTRTPSFALCCLQGQVQLPLLKEPPEVLKNLLEGNDPLSKHFQRNSRPYNMVFSFTSLGGKCERSVQKGIGPNTFQLQGENYHLMGSLTPGDGKKAKFGQMYIVDTENEIENRANALSKPGQTFQPKKKDNLKKEIIELLMKMLDEVNPYVKQFRSAKDRFKMQPENAYHMRIVSDRVTDGRTYNTPTASEVAALIPGDFNLDMDKRDIVLQQNSGKLLRISEIHASYLALQYPLLFTYGKDGFRLDIKKGATKKTKKHKKPNISMRQFFVFRLHERKNESHALLHSRRLFQQFVVDAFTTIESNRLRYLKLNQPSLRSDKYKDEGDPTYTCSYCGAIMWYNERVNKRKNTRTPSFALCCLQGQVQLPLLKEPPEVLKNLLEGNDPLSKHFQRNSRPYNMVFSFTSLGGKCERSVQKGIGPNTFQLQGENYHLMGSLTPGDGKKAKFGQMYIVDTENEIENRANALSKPGQTFQPKKKDNLKKEIIELLMKMLDEVNPYVKQFRSAKDRFKMQPENAYHMRIVSDRVTDGRTYNTPTASEVAALIPGDFNLDMDKRDIVLQQNSGKLLRISEIHASYLALQYPLLFTYGEDGFRLGIKKHVSTATKKLKKDTISMRQFFAFRMQERKNESHTLLHSRRLFQQFVVDAYTTMESNRLRYLKLNQSTLRSDSYDSLKESESAGKVDMHDQGSAFVLPASFTGGPRYMRNNYLDAMAISMYTIEFQKRGLPHAHILLFMDPKVVQPGWFYKLWNHQITWWQRRLVFQKEKWTKEKGMNSRSSLIAGLLLSDADKKKYTLLEIEKLLRRNGTTLSRFEKMPKVPKTSSCDSNVLIQDERSYDQGTLLETLERDVSKMTDEQRRIYDEIISAVNEGKGGMFFVYGFGGTGKTFLWRLLSAAIRSRGDIVLNVASSGIASLLLQGGRTAHSRFGIPLNPDEFSTCEEKIYLSADSIDPTDKKSVNDEGLAESLYSTEEGLMNGTRLQITQLMDFMVQARIITGEKVGKIVDIPRLLITPSDTKLPFKMRRRQLPLAVAFAITINKSQGQSLSEVGIFLPRPVFSHGQLYVAISRVTSKKGLNILIVDKDGIPQKKTMNVVFKEIFNNL</sequence>
<comment type="catalytic activity">
    <reaction evidence="1">
        <text>ATP + H2O = ADP + phosphate + H(+)</text>
        <dbReference type="Rhea" id="RHEA:13065"/>
        <dbReference type="ChEBI" id="CHEBI:15377"/>
        <dbReference type="ChEBI" id="CHEBI:15378"/>
        <dbReference type="ChEBI" id="CHEBI:30616"/>
        <dbReference type="ChEBI" id="CHEBI:43474"/>
        <dbReference type="ChEBI" id="CHEBI:456216"/>
        <dbReference type="EC" id="5.6.2.3"/>
    </reaction>
</comment>
<dbReference type="PANTHER" id="PTHR45786">
    <property type="entry name" value="DNA BINDING PROTEIN-LIKE"/>
    <property type="match status" value="1"/>
</dbReference>
<name>A0A0D3CVS2_BRAOL</name>
<organism evidence="5 6">
    <name type="scientific">Brassica oleracea var. oleracea</name>
    <dbReference type="NCBI Taxonomy" id="109376"/>
    <lineage>
        <taxon>Eukaryota</taxon>
        <taxon>Viridiplantae</taxon>
        <taxon>Streptophyta</taxon>
        <taxon>Embryophyta</taxon>
        <taxon>Tracheophyta</taxon>
        <taxon>Spermatophyta</taxon>
        <taxon>Magnoliopsida</taxon>
        <taxon>eudicotyledons</taxon>
        <taxon>Gunneridae</taxon>
        <taxon>Pentapetalae</taxon>
        <taxon>rosids</taxon>
        <taxon>malvids</taxon>
        <taxon>Brassicales</taxon>
        <taxon>Brassicaceae</taxon>
        <taxon>Brassiceae</taxon>
        <taxon>Brassica</taxon>
    </lineage>
</organism>
<evidence type="ECO:0000313" key="6">
    <source>
        <dbReference type="Proteomes" id="UP000032141"/>
    </source>
</evidence>
<keyword evidence="1" id="KW-0547">Nucleotide-binding</keyword>
<keyword evidence="1" id="KW-0234">DNA repair</keyword>
<keyword evidence="1" id="KW-0347">Helicase</keyword>
<dbReference type="GO" id="GO:0006310">
    <property type="term" value="P:DNA recombination"/>
    <property type="evidence" value="ECO:0007669"/>
    <property type="project" value="UniProtKB-KW"/>
</dbReference>
<keyword evidence="1" id="KW-0227">DNA damage</keyword>
<dbReference type="Pfam" id="PF05970">
    <property type="entry name" value="PIF1"/>
    <property type="match status" value="1"/>
</dbReference>
<protein>
    <recommendedName>
        <fullName evidence="1">ATP-dependent DNA helicase</fullName>
        <ecNumber evidence="1">5.6.2.3</ecNumber>
    </recommendedName>
</protein>
<dbReference type="GO" id="GO:0000723">
    <property type="term" value="P:telomere maintenance"/>
    <property type="evidence" value="ECO:0007669"/>
    <property type="project" value="InterPro"/>
</dbReference>
<reference evidence="5 6" key="1">
    <citation type="journal article" date="2014" name="Genome Biol.">
        <title>Transcriptome and methylome profiling reveals relics of genome dominance in the mesopolyploid Brassica oleracea.</title>
        <authorList>
            <person name="Parkin I.A."/>
            <person name="Koh C."/>
            <person name="Tang H."/>
            <person name="Robinson S.J."/>
            <person name="Kagale S."/>
            <person name="Clarke W.E."/>
            <person name="Town C.D."/>
            <person name="Nixon J."/>
            <person name="Krishnakumar V."/>
            <person name="Bidwell S.L."/>
            <person name="Denoeud F."/>
            <person name="Belcram H."/>
            <person name="Links M.G."/>
            <person name="Just J."/>
            <person name="Clarke C."/>
            <person name="Bender T."/>
            <person name="Huebert T."/>
            <person name="Mason A.S."/>
            <person name="Pires J.C."/>
            <person name="Barker G."/>
            <person name="Moore J."/>
            <person name="Walley P.G."/>
            <person name="Manoli S."/>
            <person name="Batley J."/>
            <person name="Edwards D."/>
            <person name="Nelson M.N."/>
            <person name="Wang X."/>
            <person name="Paterson A.H."/>
            <person name="King G."/>
            <person name="Bancroft I."/>
            <person name="Chalhoub B."/>
            <person name="Sharpe A.G."/>
        </authorList>
    </citation>
    <scope>NUCLEOTIDE SEQUENCE</scope>
    <source>
        <strain evidence="5 6">cv. TO1000</strain>
    </source>
</reference>
<dbReference type="InterPro" id="IPR010285">
    <property type="entry name" value="DNA_helicase_pif1-like_DEAD"/>
</dbReference>
<dbReference type="PANTHER" id="PTHR45786:SF66">
    <property type="entry name" value="HOOK MOTIF PROTEIN, PUTATIVE-RELATED"/>
    <property type="match status" value="1"/>
</dbReference>
<dbReference type="FunFam" id="3.40.50.300:FF:002884">
    <property type="entry name" value="ATP-dependent DNA helicase"/>
    <property type="match status" value="1"/>
</dbReference>